<dbReference type="AlphaFoldDB" id="A0A6J0PKQ0"/>
<evidence type="ECO:0000313" key="2">
    <source>
        <dbReference type="Proteomes" id="UP000504607"/>
    </source>
</evidence>
<feature type="compositionally biased region" description="Basic and acidic residues" evidence="1">
    <location>
        <begin position="120"/>
        <end position="139"/>
    </location>
</feature>
<proteinExistence type="predicted"/>
<gene>
    <name evidence="3" type="primary">LOC105048777</name>
</gene>
<feature type="compositionally biased region" description="Low complexity" evidence="1">
    <location>
        <begin position="25"/>
        <end position="36"/>
    </location>
</feature>
<reference evidence="3" key="1">
    <citation type="submission" date="2025-08" db="UniProtKB">
        <authorList>
            <consortium name="RefSeq"/>
        </authorList>
    </citation>
    <scope>IDENTIFICATION</scope>
</reference>
<evidence type="ECO:0000256" key="1">
    <source>
        <dbReference type="SAM" id="MobiDB-lite"/>
    </source>
</evidence>
<feature type="compositionally biased region" description="Polar residues" evidence="1">
    <location>
        <begin position="140"/>
        <end position="149"/>
    </location>
</feature>
<dbReference type="KEGG" id="egu:105048777"/>
<keyword evidence="2" id="KW-1185">Reference proteome</keyword>
<dbReference type="RefSeq" id="XP_019707268.1">
    <property type="nucleotide sequence ID" value="XM_019851709.2"/>
</dbReference>
<dbReference type="GeneID" id="105048777"/>
<feature type="compositionally biased region" description="Pro residues" evidence="1">
    <location>
        <begin position="37"/>
        <end position="49"/>
    </location>
</feature>
<feature type="region of interest" description="Disordered" evidence="1">
    <location>
        <begin position="110"/>
        <end position="149"/>
    </location>
</feature>
<dbReference type="Proteomes" id="UP000504607">
    <property type="component" value="Chromosome 7"/>
</dbReference>
<protein>
    <submittedName>
        <fullName evidence="3">Uncharacterized protein LOC105048777</fullName>
    </submittedName>
</protein>
<name>A0A6J0PKQ0_ELAGV</name>
<feature type="region of interest" description="Disordered" evidence="1">
    <location>
        <begin position="25"/>
        <end position="63"/>
    </location>
</feature>
<feature type="region of interest" description="Disordered" evidence="1">
    <location>
        <begin position="183"/>
        <end position="206"/>
    </location>
</feature>
<evidence type="ECO:0000313" key="3">
    <source>
        <dbReference type="RefSeq" id="XP_019707268.1"/>
    </source>
</evidence>
<sequence>MEEARRARYPVYRCLRLQALHLPSSAPPTAVASSAPPTSPRKAPPPPSQVRPRLSPPLHRYLAPLPPQLPPAAVGSPIVAPVTTAAAALPSPPLPPSFSSLASATDLVDANSSSSPLAEDTDRCLLSDTNRVEHEEETKSGVTETGNRTAIDTIAVSSSTSPSSQFWVPSDLGEDGLQLVRSRSSWTHPPLPLPSSRQIRRKDPERREKTLTLKKKALGTGKAGECFKGSLSAEGSSRNVKISIKQRQGFLLSRHERGRSAVLPWYWISYSYGCEQNF</sequence>
<organism evidence="2 3">
    <name type="scientific">Elaeis guineensis var. tenera</name>
    <name type="common">Oil palm</name>
    <dbReference type="NCBI Taxonomy" id="51953"/>
    <lineage>
        <taxon>Eukaryota</taxon>
        <taxon>Viridiplantae</taxon>
        <taxon>Streptophyta</taxon>
        <taxon>Embryophyta</taxon>
        <taxon>Tracheophyta</taxon>
        <taxon>Spermatophyta</taxon>
        <taxon>Magnoliopsida</taxon>
        <taxon>Liliopsida</taxon>
        <taxon>Arecaceae</taxon>
        <taxon>Arecoideae</taxon>
        <taxon>Cocoseae</taxon>
        <taxon>Elaeidinae</taxon>
        <taxon>Elaeis</taxon>
    </lineage>
</organism>
<accession>A0A6J0PKQ0</accession>
<dbReference type="InParanoid" id="A0A6J0PKQ0"/>